<sequence length="67" mass="7789">MNWIEVKPGNYPPKYSNVVFRYTGWNALENKEGIGMEVGYYMEGFRVDGKNYVINTVTHYVLLDPLP</sequence>
<name>A0A0F9BBK6_9ZZZZ</name>
<proteinExistence type="predicted"/>
<accession>A0A0F9BBK6</accession>
<protein>
    <submittedName>
        <fullName evidence="1">Uncharacterized protein</fullName>
    </submittedName>
</protein>
<dbReference type="EMBL" id="LAZR01052947">
    <property type="protein sequence ID" value="KKK81836.1"/>
    <property type="molecule type" value="Genomic_DNA"/>
</dbReference>
<reference evidence="1" key="1">
    <citation type="journal article" date="2015" name="Nature">
        <title>Complex archaea that bridge the gap between prokaryotes and eukaryotes.</title>
        <authorList>
            <person name="Spang A."/>
            <person name="Saw J.H."/>
            <person name="Jorgensen S.L."/>
            <person name="Zaremba-Niedzwiedzka K."/>
            <person name="Martijn J."/>
            <person name="Lind A.E."/>
            <person name="van Eijk R."/>
            <person name="Schleper C."/>
            <person name="Guy L."/>
            <person name="Ettema T.J."/>
        </authorList>
    </citation>
    <scope>NUCLEOTIDE SEQUENCE</scope>
</reference>
<dbReference type="AlphaFoldDB" id="A0A0F9BBK6"/>
<organism evidence="1">
    <name type="scientific">marine sediment metagenome</name>
    <dbReference type="NCBI Taxonomy" id="412755"/>
    <lineage>
        <taxon>unclassified sequences</taxon>
        <taxon>metagenomes</taxon>
        <taxon>ecological metagenomes</taxon>
    </lineage>
</organism>
<comment type="caution">
    <text evidence="1">The sequence shown here is derived from an EMBL/GenBank/DDBJ whole genome shotgun (WGS) entry which is preliminary data.</text>
</comment>
<gene>
    <name evidence="1" type="ORF">LCGC14_2809470</name>
</gene>
<evidence type="ECO:0000313" key="1">
    <source>
        <dbReference type="EMBL" id="KKK81836.1"/>
    </source>
</evidence>